<gene>
    <name evidence="1" type="ORF">TELCIR_12594</name>
</gene>
<dbReference type="PANTHER" id="PTHR45892">
    <property type="entry name" value="AMINOACYLASE-1"/>
    <property type="match status" value="1"/>
</dbReference>
<dbReference type="EMBL" id="KZ348793">
    <property type="protein sequence ID" value="PIO65716.1"/>
    <property type="molecule type" value="Genomic_DNA"/>
</dbReference>
<sequence length="192" mass="22238">MEDIAVTKFREYLRVNTEQPNPDYVACQNFLFNLADELGIQRRAVEASYFNSSLSCGLKLVYSVACLAVKDQWKYDPYSAYKDEKGDIYARGAQDMKCVGSQYFEAIRRHFQRGQKRWLRTIHIVWGPDEEIAGPEGMAKFCKMDEFRELNVGFTLDEGIASETDIYKVYYAERCTWYAMISSDKNCGEQAK</sequence>
<evidence type="ECO:0000313" key="2">
    <source>
        <dbReference type="Proteomes" id="UP000230423"/>
    </source>
</evidence>
<dbReference type="InterPro" id="IPR052083">
    <property type="entry name" value="Aminoacylase-1_M20A"/>
</dbReference>
<protein>
    <submittedName>
        <fullName evidence="1">Uncharacterized protein</fullName>
    </submittedName>
</protein>
<dbReference type="PANTHER" id="PTHR45892:SF1">
    <property type="entry name" value="AMINOACYLASE-1"/>
    <property type="match status" value="1"/>
</dbReference>
<dbReference type="InterPro" id="IPR002933">
    <property type="entry name" value="Peptidase_M20"/>
</dbReference>
<dbReference type="AlphaFoldDB" id="A0A2G9U640"/>
<evidence type="ECO:0000313" key="1">
    <source>
        <dbReference type="EMBL" id="PIO65716.1"/>
    </source>
</evidence>
<dbReference type="Pfam" id="PF01546">
    <property type="entry name" value="Peptidase_M20"/>
    <property type="match status" value="1"/>
</dbReference>
<dbReference type="OrthoDB" id="3064516at2759"/>
<dbReference type="SUPFAM" id="SSF53187">
    <property type="entry name" value="Zn-dependent exopeptidases"/>
    <property type="match status" value="1"/>
</dbReference>
<keyword evidence="2" id="KW-1185">Reference proteome</keyword>
<reference evidence="1 2" key="1">
    <citation type="submission" date="2015-09" db="EMBL/GenBank/DDBJ databases">
        <title>Draft genome of the parasitic nematode Teladorsagia circumcincta isolate WARC Sus (inbred).</title>
        <authorList>
            <person name="Mitreva M."/>
        </authorList>
    </citation>
    <scope>NUCLEOTIDE SEQUENCE [LARGE SCALE GENOMIC DNA]</scope>
    <source>
        <strain evidence="1 2">S</strain>
    </source>
</reference>
<name>A0A2G9U640_TELCI</name>
<dbReference type="Proteomes" id="UP000230423">
    <property type="component" value="Unassembled WGS sequence"/>
</dbReference>
<dbReference type="Gene3D" id="3.40.630.10">
    <property type="entry name" value="Zn peptidases"/>
    <property type="match status" value="1"/>
</dbReference>
<dbReference type="GO" id="GO:0004046">
    <property type="term" value="F:aminoacylase activity"/>
    <property type="evidence" value="ECO:0007669"/>
    <property type="project" value="TreeGrafter"/>
</dbReference>
<accession>A0A2G9U640</accession>
<proteinExistence type="predicted"/>
<organism evidence="1 2">
    <name type="scientific">Teladorsagia circumcincta</name>
    <name type="common">Brown stomach worm</name>
    <name type="synonym">Ostertagia circumcincta</name>
    <dbReference type="NCBI Taxonomy" id="45464"/>
    <lineage>
        <taxon>Eukaryota</taxon>
        <taxon>Metazoa</taxon>
        <taxon>Ecdysozoa</taxon>
        <taxon>Nematoda</taxon>
        <taxon>Chromadorea</taxon>
        <taxon>Rhabditida</taxon>
        <taxon>Rhabditina</taxon>
        <taxon>Rhabditomorpha</taxon>
        <taxon>Strongyloidea</taxon>
        <taxon>Trichostrongylidae</taxon>
        <taxon>Teladorsagia</taxon>
    </lineage>
</organism>